<evidence type="ECO:0000256" key="1">
    <source>
        <dbReference type="ARBA" id="ARBA00022617"/>
    </source>
</evidence>
<dbReference type="InterPro" id="IPR009056">
    <property type="entry name" value="Cyt_c-like_dom"/>
</dbReference>
<name>A0A378LR78_9GAMM</name>
<dbReference type="GO" id="GO:0046872">
    <property type="term" value="F:metal ion binding"/>
    <property type="evidence" value="ECO:0007669"/>
    <property type="project" value="UniProtKB-KW"/>
</dbReference>
<dbReference type="GO" id="GO:0004130">
    <property type="term" value="F:cytochrome-c peroxidase activity"/>
    <property type="evidence" value="ECO:0007669"/>
    <property type="project" value="TreeGrafter"/>
</dbReference>
<dbReference type="GO" id="GO:0020037">
    <property type="term" value="F:heme binding"/>
    <property type="evidence" value="ECO:0007669"/>
    <property type="project" value="InterPro"/>
</dbReference>
<dbReference type="PANTHER" id="PTHR30600">
    <property type="entry name" value="CYTOCHROME C PEROXIDASE-RELATED"/>
    <property type="match status" value="1"/>
</dbReference>
<proteinExistence type="predicted"/>
<dbReference type="STRING" id="1122170.GCA_000701265_02165"/>
<dbReference type="InterPro" id="IPR010538">
    <property type="entry name" value="DHOR"/>
</dbReference>
<keyword evidence="1 4" id="KW-0349">Heme</keyword>
<evidence type="ECO:0000259" key="5">
    <source>
        <dbReference type="PROSITE" id="PS50022"/>
    </source>
</evidence>
<dbReference type="Pfam" id="PF06537">
    <property type="entry name" value="DHOR"/>
    <property type="match status" value="1"/>
</dbReference>
<keyword evidence="3 4" id="KW-0408">Iron</keyword>
<dbReference type="InterPro" id="IPR051395">
    <property type="entry name" value="Cytochrome_c_Peroxidase/MauG"/>
</dbReference>
<dbReference type="OrthoDB" id="9805202at2"/>
<evidence type="ECO:0000256" key="4">
    <source>
        <dbReference type="PROSITE-ProRule" id="PRU00433"/>
    </source>
</evidence>
<evidence type="ECO:0000256" key="3">
    <source>
        <dbReference type="ARBA" id="ARBA00023004"/>
    </source>
</evidence>
<keyword evidence="2 4" id="KW-0479">Metal-binding</keyword>
<feature type="domain" description="F5/8 type C" evidence="5">
    <location>
        <begin position="178"/>
        <end position="284"/>
    </location>
</feature>
<keyword evidence="8" id="KW-1185">Reference proteome</keyword>
<dbReference type="PROSITE" id="PS51007">
    <property type="entry name" value="CYTC"/>
    <property type="match status" value="1"/>
</dbReference>
<feature type="domain" description="F5/8 type C" evidence="5">
    <location>
        <begin position="15"/>
        <end position="152"/>
    </location>
</feature>
<gene>
    <name evidence="7" type="ORF">NCTC11532_00512</name>
</gene>
<evidence type="ECO:0000313" key="7">
    <source>
        <dbReference type="EMBL" id="STY28342.1"/>
    </source>
</evidence>
<accession>A0A378LR78</accession>
<evidence type="ECO:0000256" key="2">
    <source>
        <dbReference type="ARBA" id="ARBA00022723"/>
    </source>
</evidence>
<dbReference type="Pfam" id="PF00754">
    <property type="entry name" value="F5_F8_type_C"/>
    <property type="match status" value="2"/>
</dbReference>
<evidence type="ECO:0000313" key="8">
    <source>
        <dbReference type="Proteomes" id="UP000255297"/>
    </source>
</evidence>
<feature type="domain" description="Cytochrome c" evidence="6">
    <location>
        <begin position="770"/>
        <end position="902"/>
    </location>
</feature>
<dbReference type="InterPro" id="IPR036909">
    <property type="entry name" value="Cyt_c-like_dom_sf"/>
</dbReference>
<dbReference type="RefSeq" id="WP_051635430.1">
    <property type="nucleotide sequence ID" value="NZ_CAAAIS010000002.1"/>
</dbReference>
<dbReference type="Proteomes" id="UP000255297">
    <property type="component" value="Unassembled WGS sequence"/>
</dbReference>
<dbReference type="InterPro" id="IPR008979">
    <property type="entry name" value="Galactose-bd-like_sf"/>
</dbReference>
<dbReference type="GO" id="GO:0009055">
    <property type="term" value="F:electron transfer activity"/>
    <property type="evidence" value="ECO:0007669"/>
    <property type="project" value="InterPro"/>
</dbReference>
<organism evidence="7 8">
    <name type="scientific">Legionella wadsworthii</name>
    <dbReference type="NCBI Taxonomy" id="28088"/>
    <lineage>
        <taxon>Bacteria</taxon>
        <taxon>Pseudomonadati</taxon>
        <taxon>Pseudomonadota</taxon>
        <taxon>Gammaproteobacteria</taxon>
        <taxon>Legionellales</taxon>
        <taxon>Legionellaceae</taxon>
        <taxon>Legionella</taxon>
    </lineage>
</organism>
<dbReference type="InterPro" id="IPR000421">
    <property type="entry name" value="FA58C"/>
</dbReference>
<dbReference type="AlphaFoldDB" id="A0A378LR78"/>
<dbReference type="SUPFAM" id="SSF46626">
    <property type="entry name" value="Cytochrome c"/>
    <property type="match status" value="1"/>
</dbReference>
<sequence length="902" mass="100099">MFKKHFLYFILLFWTVSTHLYALDNVALHAHAWASSEGLPAANAVDGNPNTRWGSIMGIDPSWIAIDLGQTYQISNVTIDWEAANAEIYELQGSNDATQWTTIVRKTDGVFGNRTDSLDVFVNYRYIRVYGTKRSAGNKWGYSIWELKVYGTTTAAAQLPVVSADASTELQPAANAIDNNPNTRWESQHGVDPSWLRADLGKTYNLSRVVIDWEAANAAVYQIQGSKDNTNWTTLATKTDGVFGNRTDTVDVSGPYRYVRIYGTKRSTGNQWGYSIWNLRIFGSEVTDNPPEPQDYVPLYNENTVLDPETTINTPTSLITRFVDRARDRHAREDEFKAYDHYLSFYWIHRTAQIEIIDEVAKGGNKITFNVKTEWPLGAPEFRAFYRGINTVAEYWHNVLMTRNPTDPLRYSTVVTTNPKYRRPLQKGDRVEIEVSQFLDNPPEGRANYYGTVYLYIVGQGIAPWMPVGVFGDPSTEREDSYPLPVSALLGGNTTIHQQTSNEPTHLFKQMATNTAPKNGQVFMMGRRVHHTNTLTGAHIEQPNPTFPELANKTKGNYINNSCVSCHQNNGRGLPPATGTVLNNYTVKVGDQNGNIHPKLGRVLQPRSTSGTPEATVLIQNWIEAQGLRQPNFQFTGITPEKFSARIAPQIVGMGLLEAIPESAIAEQAALSTSQGLGGKMNIVTDMVTGEPRVGRFGWKAGKATVKQQLAEAFNVDMAVMTSIRPTPECGSQQTNCGETGEQLTDQYLDALTHYISLLGVRAQRNSQDPKVKQGEQVFKEAGCSGCHTPTYTTSAFHPRTELRNQIIHPYTDMLLHNMGPGLASTLSEGNASGAEWRTAPLWNIGLTAGVSGGEAYLHDGRARSLNEAILWHDGDAAASRAAYQKLSNDLRDALLQFLKSL</sequence>
<protein>
    <submittedName>
        <fullName evidence="7">Predicted thiol oxidoreductase</fullName>
    </submittedName>
</protein>
<dbReference type="PANTHER" id="PTHR30600:SF4">
    <property type="entry name" value="CYTOCHROME C DOMAIN-CONTAINING PROTEIN"/>
    <property type="match status" value="1"/>
</dbReference>
<dbReference type="EMBL" id="UGPB01000001">
    <property type="protein sequence ID" value="STY28342.1"/>
    <property type="molecule type" value="Genomic_DNA"/>
</dbReference>
<dbReference type="Gene3D" id="1.10.760.10">
    <property type="entry name" value="Cytochrome c-like domain"/>
    <property type="match status" value="1"/>
</dbReference>
<evidence type="ECO:0000259" key="6">
    <source>
        <dbReference type="PROSITE" id="PS51007"/>
    </source>
</evidence>
<reference evidence="7 8" key="1">
    <citation type="submission" date="2018-06" db="EMBL/GenBank/DDBJ databases">
        <authorList>
            <consortium name="Pathogen Informatics"/>
            <person name="Doyle S."/>
        </authorList>
    </citation>
    <scope>NUCLEOTIDE SEQUENCE [LARGE SCALE GENOMIC DNA]</scope>
    <source>
        <strain evidence="7 8">NCTC11532</strain>
    </source>
</reference>
<dbReference type="PROSITE" id="PS50022">
    <property type="entry name" value="FA58C_3"/>
    <property type="match status" value="2"/>
</dbReference>
<dbReference type="SUPFAM" id="SSF49785">
    <property type="entry name" value="Galactose-binding domain-like"/>
    <property type="match status" value="2"/>
</dbReference>
<dbReference type="Gene3D" id="2.60.120.260">
    <property type="entry name" value="Galactose-binding domain-like"/>
    <property type="match status" value="2"/>
</dbReference>